<keyword evidence="3" id="KW-1185">Reference proteome</keyword>
<dbReference type="OrthoDB" id="2240312at2759"/>
<proteinExistence type="predicted"/>
<feature type="compositionally biased region" description="Acidic residues" evidence="1">
    <location>
        <begin position="548"/>
        <end position="559"/>
    </location>
</feature>
<reference evidence="2" key="2">
    <citation type="journal article" date="2020" name="Nat. Commun.">
        <title>Large-scale genome sequencing of mycorrhizal fungi provides insights into the early evolution of symbiotic traits.</title>
        <authorList>
            <person name="Miyauchi S."/>
            <person name="Kiss E."/>
            <person name="Kuo A."/>
            <person name="Drula E."/>
            <person name="Kohler A."/>
            <person name="Sanchez-Garcia M."/>
            <person name="Morin E."/>
            <person name="Andreopoulos B."/>
            <person name="Barry K.W."/>
            <person name="Bonito G."/>
            <person name="Buee M."/>
            <person name="Carver A."/>
            <person name="Chen C."/>
            <person name="Cichocki N."/>
            <person name="Clum A."/>
            <person name="Culley D."/>
            <person name="Crous P.W."/>
            <person name="Fauchery L."/>
            <person name="Girlanda M."/>
            <person name="Hayes R.D."/>
            <person name="Keri Z."/>
            <person name="LaButti K."/>
            <person name="Lipzen A."/>
            <person name="Lombard V."/>
            <person name="Magnuson J."/>
            <person name="Maillard F."/>
            <person name="Murat C."/>
            <person name="Nolan M."/>
            <person name="Ohm R.A."/>
            <person name="Pangilinan J."/>
            <person name="Pereira M.F."/>
            <person name="Perotto S."/>
            <person name="Peter M."/>
            <person name="Pfister S."/>
            <person name="Riley R."/>
            <person name="Sitrit Y."/>
            <person name="Stielow J.B."/>
            <person name="Szollosi G."/>
            <person name="Zifcakova L."/>
            <person name="Stursova M."/>
            <person name="Spatafora J.W."/>
            <person name="Tedersoo L."/>
            <person name="Vaario L.M."/>
            <person name="Yamada A."/>
            <person name="Yan M."/>
            <person name="Wang P."/>
            <person name="Xu J."/>
            <person name="Bruns T."/>
            <person name="Baldrian P."/>
            <person name="Vilgalys R."/>
            <person name="Dunand C."/>
            <person name="Henrissat B."/>
            <person name="Grigoriev I.V."/>
            <person name="Hibbett D."/>
            <person name="Nagy L.G."/>
            <person name="Martin F.M."/>
        </authorList>
    </citation>
    <scope>NUCLEOTIDE SEQUENCE</scope>
    <source>
        <strain evidence="2">Prilba</strain>
    </source>
</reference>
<evidence type="ECO:0000256" key="1">
    <source>
        <dbReference type="SAM" id="MobiDB-lite"/>
    </source>
</evidence>
<organism evidence="2 3">
    <name type="scientific">Russula ochroleuca</name>
    <dbReference type="NCBI Taxonomy" id="152965"/>
    <lineage>
        <taxon>Eukaryota</taxon>
        <taxon>Fungi</taxon>
        <taxon>Dikarya</taxon>
        <taxon>Basidiomycota</taxon>
        <taxon>Agaricomycotina</taxon>
        <taxon>Agaricomycetes</taxon>
        <taxon>Russulales</taxon>
        <taxon>Russulaceae</taxon>
        <taxon>Russula</taxon>
    </lineage>
</organism>
<dbReference type="GO" id="GO:0042790">
    <property type="term" value="P:nucleolar large rRNA transcription by RNA polymerase I"/>
    <property type="evidence" value="ECO:0007669"/>
    <property type="project" value="InterPro"/>
</dbReference>
<dbReference type="GO" id="GO:0000500">
    <property type="term" value="C:RNA polymerase I upstream activating factor complex"/>
    <property type="evidence" value="ECO:0007669"/>
    <property type="project" value="InterPro"/>
</dbReference>
<gene>
    <name evidence="2" type="ORF">DFH94DRAFT_857940</name>
</gene>
<dbReference type="EMBL" id="WHVB01000060">
    <property type="protein sequence ID" value="KAF8463930.1"/>
    <property type="molecule type" value="Genomic_DNA"/>
</dbReference>
<dbReference type="PANTHER" id="PTHR28079">
    <property type="entry name" value="RNA POLYMERASE I-SPECIFIC TRANSCRIPTION INITIATION FACTOR RRN5"/>
    <property type="match status" value="1"/>
</dbReference>
<feature type="compositionally biased region" description="Acidic residues" evidence="1">
    <location>
        <begin position="295"/>
        <end position="304"/>
    </location>
</feature>
<feature type="region of interest" description="Disordered" evidence="1">
    <location>
        <begin position="618"/>
        <end position="649"/>
    </location>
</feature>
<protein>
    <submittedName>
        <fullName evidence="2">Uncharacterized protein</fullName>
    </submittedName>
</protein>
<feature type="compositionally biased region" description="Pro residues" evidence="1">
    <location>
        <begin position="282"/>
        <end position="292"/>
    </location>
</feature>
<dbReference type="GO" id="GO:0006361">
    <property type="term" value="P:transcription initiation at RNA polymerase I promoter"/>
    <property type="evidence" value="ECO:0007669"/>
    <property type="project" value="TreeGrafter"/>
</dbReference>
<dbReference type="GO" id="GO:0001181">
    <property type="term" value="F:RNA polymerase I general transcription initiation factor activity"/>
    <property type="evidence" value="ECO:0007669"/>
    <property type="project" value="TreeGrafter"/>
</dbReference>
<accession>A0A9P5JUR4</accession>
<dbReference type="Proteomes" id="UP000759537">
    <property type="component" value="Unassembled WGS sequence"/>
</dbReference>
<name>A0A9P5JUR4_9AGAM</name>
<feature type="compositionally biased region" description="Basic and acidic residues" evidence="1">
    <location>
        <begin position="359"/>
        <end position="368"/>
    </location>
</feature>
<sequence>MPDTDEESKSPSLAIIESDVYLTEHLAAHISATRHHLTGAPELPEPPYAPSFHPPTGYWTSAEKALFFRALSTHSRFRPDLIAASIGTKSTADVAVYLSLLREGATRANNNNKSSSSNHHGSRITIGRDQLPAAHEVSPALVTFEDQHVALICAAEPMHAQEVESEARAEVLRTEKNRRRVRRREGGTSLDRDWEGQRARREVFEHWRAEREIEWAREDVLARLDITGLQVLDRMLRLDEERRTEASSGDEGEVVGRARRRSSTRLHPVASSSSPGGELHATPPPPSSPPATPTSDDDVEDDAGADLSNLSPASRRLISKRLYMRRKRAEASGNVAQLDPARLKPGRKVSTTSKYRQPKPHDDGHGASDGENLNPRQPMRGNTRPYKIQRELERVGIGVDYLRGNGLGLFHLGALGRLMGLYPRLDPSRPEGVAESIAEDTIETLHTLVVQFTRNLVQRVITLRELDFALLGHTKVWRLGERSIRQPHVLRALELCGGARLSMDMHFDRLLERFSEDEESTDDDDDDVPLAVRARMKKAKAIARDEDAAGDEGADEADSDRDADIRQREQQQHQANPSKDAQAHDSWQRWSSSHRAIYSPFVYAPDLVAPAHPFGVYAPGTMPEQSGNPAHPRHVTGQDGDDDEEEEDLMPTETDEEALEVELNAEARLDAADVRAAAVYEAGVWRELRGSHDPLRRLRKRRRAGGVEAEVEADGDDVPHGMRLRTRKRRKDTGGDGWLPVVERADMLKSPDGVKVKSAAVIEDSDSDSEYLG</sequence>
<feature type="region of interest" description="Disordered" evidence="1">
    <location>
        <begin position="539"/>
        <end position="588"/>
    </location>
</feature>
<dbReference type="PANTHER" id="PTHR28079:SF1">
    <property type="entry name" value="RNA POLYMERASE I-SPECIFIC TRANSCRIPTION INITIATION FACTOR RRN5"/>
    <property type="match status" value="1"/>
</dbReference>
<reference evidence="2" key="1">
    <citation type="submission" date="2019-10" db="EMBL/GenBank/DDBJ databases">
        <authorList>
            <consortium name="DOE Joint Genome Institute"/>
            <person name="Kuo A."/>
            <person name="Miyauchi S."/>
            <person name="Kiss E."/>
            <person name="Drula E."/>
            <person name="Kohler A."/>
            <person name="Sanchez-Garcia M."/>
            <person name="Andreopoulos B."/>
            <person name="Barry K.W."/>
            <person name="Bonito G."/>
            <person name="Buee M."/>
            <person name="Carver A."/>
            <person name="Chen C."/>
            <person name="Cichocki N."/>
            <person name="Clum A."/>
            <person name="Culley D."/>
            <person name="Crous P.W."/>
            <person name="Fauchery L."/>
            <person name="Girlanda M."/>
            <person name="Hayes R."/>
            <person name="Keri Z."/>
            <person name="LaButti K."/>
            <person name="Lipzen A."/>
            <person name="Lombard V."/>
            <person name="Magnuson J."/>
            <person name="Maillard F."/>
            <person name="Morin E."/>
            <person name="Murat C."/>
            <person name="Nolan M."/>
            <person name="Ohm R."/>
            <person name="Pangilinan J."/>
            <person name="Pereira M."/>
            <person name="Perotto S."/>
            <person name="Peter M."/>
            <person name="Riley R."/>
            <person name="Sitrit Y."/>
            <person name="Stielow B."/>
            <person name="Szollosi G."/>
            <person name="Zifcakova L."/>
            <person name="Stursova M."/>
            <person name="Spatafora J.W."/>
            <person name="Tedersoo L."/>
            <person name="Vaario L.-M."/>
            <person name="Yamada A."/>
            <person name="Yan M."/>
            <person name="Wang P."/>
            <person name="Xu J."/>
            <person name="Bruns T."/>
            <person name="Baldrian P."/>
            <person name="Vilgalys R."/>
            <person name="Henrissat B."/>
            <person name="Grigoriev I.V."/>
            <person name="Hibbett D."/>
            <person name="Nagy L.G."/>
            <person name="Martin F.M."/>
        </authorList>
    </citation>
    <scope>NUCLEOTIDE SEQUENCE</scope>
    <source>
        <strain evidence="2">Prilba</strain>
    </source>
</reference>
<evidence type="ECO:0000313" key="3">
    <source>
        <dbReference type="Proteomes" id="UP000759537"/>
    </source>
</evidence>
<feature type="region of interest" description="Disordered" evidence="1">
    <location>
        <begin position="241"/>
        <end position="312"/>
    </location>
</feature>
<evidence type="ECO:0000313" key="2">
    <source>
        <dbReference type="EMBL" id="KAF8463930.1"/>
    </source>
</evidence>
<feature type="compositionally biased region" description="Acidic residues" evidence="1">
    <location>
        <begin position="639"/>
        <end position="649"/>
    </location>
</feature>
<comment type="caution">
    <text evidence="2">The sequence shown here is derived from an EMBL/GenBank/DDBJ whole genome shotgun (WGS) entry which is preliminary data.</text>
</comment>
<feature type="region of interest" description="Disordered" evidence="1">
    <location>
        <begin position="328"/>
        <end position="382"/>
    </location>
</feature>
<dbReference type="AlphaFoldDB" id="A0A9P5JUR4"/>
<dbReference type="GO" id="GO:0000182">
    <property type="term" value="F:rDNA binding"/>
    <property type="evidence" value="ECO:0007669"/>
    <property type="project" value="TreeGrafter"/>
</dbReference>
<dbReference type="InterPro" id="IPR039601">
    <property type="entry name" value="Rrn5"/>
</dbReference>
<feature type="compositionally biased region" description="Basic and acidic residues" evidence="1">
    <location>
        <begin position="560"/>
        <end position="571"/>
    </location>
</feature>